<organism evidence="8 10">
    <name type="scientific">Limosilactobacillus antri DSM 16041</name>
    <dbReference type="NCBI Taxonomy" id="525309"/>
    <lineage>
        <taxon>Bacteria</taxon>
        <taxon>Bacillati</taxon>
        <taxon>Bacillota</taxon>
        <taxon>Bacilli</taxon>
        <taxon>Lactobacillales</taxon>
        <taxon>Lactobacillaceae</taxon>
        <taxon>Limosilactobacillus</taxon>
    </lineage>
</organism>
<keyword evidence="2" id="KW-0813">Transport</keyword>
<proteinExistence type="predicted"/>
<dbReference type="Proteomes" id="UP000051883">
    <property type="component" value="Unassembled WGS sequence"/>
</dbReference>
<evidence type="ECO:0000256" key="1">
    <source>
        <dbReference type="ARBA" id="ARBA00004651"/>
    </source>
</evidence>
<evidence type="ECO:0000256" key="5">
    <source>
        <dbReference type="ARBA" id="ARBA00023136"/>
    </source>
</evidence>
<feature type="transmembrane region" description="Helical" evidence="6">
    <location>
        <begin position="394"/>
        <end position="414"/>
    </location>
</feature>
<dbReference type="OrthoDB" id="9812221at2"/>
<dbReference type="InterPro" id="IPR020846">
    <property type="entry name" value="MFS_dom"/>
</dbReference>
<evidence type="ECO:0000259" key="7">
    <source>
        <dbReference type="PROSITE" id="PS50850"/>
    </source>
</evidence>
<dbReference type="AlphaFoldDB" id="C8P548"/>
<dbReference type="SUPFAM" id="SSF103473">
    <property type="entry name" value="MFS general substrate transporter"/>
    <property type="match status" value="1"/>
</dbReference>
<comment type="subcellular location">
    <subcellularLocation>
        <location evidence="1">Cell membrane</location>
        <topology evidence="1">Multi-pass membrane protein</topology>
    </subcellularLocation>
</comment>
<evidence type="ECO:0000313" key="11">
    <source>
        <dbReference type="Proteomes" id="UP000051883"/>
    </source>
</evidence>
<evidence type="ECO:0000256" key="4">
    <source>
        <dbReference type="ARBA" id="ARBA00022989"/>
    </source>
</evidence>
<feature type="domain" description="Major facilitator superfamily (MFS) profile" evidence="7">
    <location>
        <begin position="12"/>
        <end position="457"/>
    </location>
</feature>
<dbReference type="GO" id="GO:0022857">
    <property type="term" value="F:transmembrane transporter activity"/>
    <property type="evidence" value="ECO:0007669"/>
    <property type="project" value="InterPro"/>
</dbReference>
<dbReference type="Gene3D" id="1.20.1250.20">
    <property type="entry name" value="MFS general substrate transporter like domains"/>
    <property type="match status" value="2"/>
</dbReference>
<accession>C8P548</accession>
<dbReference type="HOGENOM" id="CLU_000960_28_3_9"/>
<comment type="caution">
    <text evidence="8">The sequence shown here is derived from an EMBL/GenBank/DDBJ whole genome shotgun (WGS) entry which is preliminary data.</text>
</comment>
<dbReference type="EMBL" id="ACLL01000013">
    <property type="protein sequence ID" value="EEW54259.1"/>
    <property type="molecule type" value="Genomic_DNA"/>
</dbReference>
<dbReference type="eggNOG" id="COG2814">
    <property type="taxonomic scope" value="Bacteria"/>
</dbReference>
<sequence>MEMKIAREQTAPVWFYSLAVLITQLDGGAVSTLLSSIMHQYQLTPTAVSWVSGLYTLGLVIATPVVANWADLFGERRVFLSELALWFVGALVTFVAPSYSLVLVGRLLQAAGDCGIIVMSIDAMIAAARRNHQGRKVSLMGIMSGLAALLAPIIAGITLGTTGDWHNFYGLMLPLLAVLFLLGWKVLPQESGQPQYSADWLGALVFSAGLAAWMLALMLAQHLLNYLVLVVSLVIIGIIFFALFIRIEHRLPTTRLPFLPLKLLRQYSYRQTILLGTIGGMFFALFVYIPTYLSASFGLSAQAAGMMLTAPGLGSLIGAFLGGLLVDRAGNRLTMVSATGLLALSTLGIALTITNLRAFLGLAFLMGIGMGALMSAPLQVIAGRLAGRNNRAQAIGGLSAGKKIGLTIAPLLFATSMDLLSKGHQLSTASFQSIFFIAAALAVICLIIAAVMPLGEVNHE</sequence>
<feature type="transmembrane region" description="Helical" evidence="6">
    <location>
        <begin position="303"/>
        <end position="326"/>
    </location>
</feature>
<keyword evidence="4 6" id="KW-1133">Transmembrane helix</keyword>
<feature type="transmembrane region" description="Helical" evidence="6">
    <location>
        <begin position="107"/>
        <end position="127"/>
    </location>
</feature>
<protein>
    <submittedName>
        <fullName evidence="8">Transporter, major facilitator family protein</fullName>
    </submittedName>
</protein>
<dbReference type="Pfam" id="PF07690">
    <property type="entry name" value="MFS_1"/>
    <property type="match status" value="2"/>
</dbReference>
<feature type="transmembrane region" description="Helical" evidence="6">
    <location>
        <begin position="434"/>
        <end position="454"/>
    </location>
</feature>
<dbReference type="RefSeq" id="WP_007123746.1">
    <property type="nucleotide sequence ID" value="NZ_AZDK01000035.1"/>
</dbReference>
<keyword evidence="11" id="KW-1185">Reference proteome</keyword>
<reference evidence="8 10" key="1">
    <citation type="submission" date="2009-09" db="EMBL/GenBank/DDBJ databases">
        <authorList>
            <person name="Qin X."/>
            <person name="Bachman B."/>
            <person name="Battles P."/>
            <person name="Bell A."/>
            <person name="Bess C."/>
            <person name="Bickham C."/>
            <person name="Chaboub L."/>
            <person name="Chen D."/>
            <person name="Coyle M."/>
            <person name="Deiros D.R."/>
            <person name="Dinh H."/>
            <person name="Forbes L."/>
            <person name="Fowler G."/>
            <person name="Francisco L."/>
            <person name="Fu Q."/>
            <person name="Gubbala S."/>
            <person name="Hale W."/>
            <person name="Han Y."/>
            <person name="Hemphill L."/>
            <person name="Highlander S.K."/>
            <person name="Hirani K."/>
            <person name="Hogues M."/>
            <person name="Jackson L."/>
            <person name="Jakkamsetti A."/>
            <person name="Javaid M."/>
            <person name="Jiang H."/>
            <person name="Korchina V."/>
            <person name="Kovar C."/>
            <person name="Lara F."/>
            <person name="Lee S."/>
            <person name="Mata R."/>
            <person name="Mathew T."/>
            <person name="Moen C."/>
            <person name="Morales K."/>
            <person name="Munidasa M."/>
            <person name="Nazareth L."/>
            <person name="Ngo R."/>
            <person name="Nguyen L."/>
            <person name="Okwuonu G."/>
            <person name="Ongeri F."/>
            <person name="Patil S."/>
            <person name="Petrosino J."/>
            <person name="Pham C."/>
            <person name="Pham P."/>
            <person name="Pu L.-L."/>
            <person name="Puazo M."/>
            <person name="Raj R."/>
            <person name="Reid J."/>
            <person name="Rouhana J."/>
            <person name="Saada N."/>
            <person name="Shang Y."/>
            <person name="Simmons D."/>
            <person name="Thornton R."/>
            <person name="Warren J."/>
            <person name="Weissenberger G."/>
            <person name="Zhang J."/>
            <person name="Zhang L."/>
            <person name="Zhou C."/>
            <person name="Zhu D."/>
            <person name="Muzny D."/>
            <person name="Worley K."/>
            <person name="Gibbs R."/>
        </authorList>
    </citation>
    <scope>NUCLEOTIDE SEQUENCE [LARGE SCALE GENOMIC DNA]</scope>
    <source>
        <strain evidence="8 10">DSM 16041</strain>
    </source>
</reference>
<feature type="transmembrane region" description="Helical" evidence="6">
    <location>
        <begin position="272"/>
        <end position="291"/>
    </location>
</feature>
<name>C8P548_9LACO</name>
<keyword evidence="3 6" id="KW-0812">Transmembrane</keyword>
<gene>
    <name evidence="9" type="ORF">FC31_GL001366</name>
    <name evidence="8" type="ORF">HMPREF0494_0442</name>
</gene>
<dbReference type="PATRIC" id="fig|525309.8.peg.1385"/>
<feature type="transmembrane region" description="Helical" evidence="6">
    <location>
        <begin position="47"/>
        <end position="67"/>
    </location>
</feature>
<feature type="transmembrane region" description="Helical" evidence="6">
    <location>
        <begin position="199"/>
        <end position="220"/>
    </location>
</feature>
<dbReference type="PANTHER" id="PTHR42718">
    <property type="entry name" value="MAJOR FACILITATOR SUPERFAMILY MULTIDRUG TRANSPORTER MFSC"/>
    <property type="match status" value="1"/>
</dbReference>
<dbReference type="EMBL" id="AZDK01000035">
    <property type="protein sequence ID" value="KRK56342.1"/>
    <property type="molecule type" value="Genomic_DNA"/>
</dbReference>
<feature type="transmembrane region" description="Helical" evidence="6">
    <location>
        <begin position="79"/>
        <end position="101"/>
    </location>
</feature>
<dbReference type="InterPro" id="IPR036259">
    <property type="entry name" value="MFS_trans_sf"/>
</dbReference>
<dbReference type="GO" id="GO:0005886">
    <property type="term" value="C:plasma membrane"/>
    <property type="evidence" value="ECO:0007669"/>
    <property type="project" value="UniProtKB-SubCell"/>
</dbReference>
<dbReference type="STRING" id="525309.HMPREF0494_0442"/>
<keyword evidence="5 6" id="KW-0472">Membrane</keyword>
<evidence type="ECO:0000313" key="10">
    <source>
        <dbReference type="Proteomes" id="UP000003675"/>
    </source>
</evidence>
<feature type="transmembrane region" description="Helical" evidence="6">
    <location>
        <begin position="12"/>
        <end position="35"/>
    </location>
</feature>
<dbReference type="PANTHER" id="PTHR42718:SF9">
    <property type="entry name" value="MAJOR FACILITATOR SUPERFAMILY MULTIDRUG TRANSPORTER MFSC"/>
    <property type="match status" value="1"/>
</dbReference>
<feature type="transmembrane region" description="Helical" evidence="6">
    <location>
        <begin position="168"/>
        <end position="187"/>
    </location>
</feature>
<evidence type="ECO:0000256" key="2">
    <source>
        <dbReference type="ARBA" id="ARBA00022448"/>
    </source>
</evidence>
<evidence type="ECO:0000256" key="6">
    <source>
        <dbReference type="SAM" id="Phobius"/>
    </source>
</evidence>
<feature type="transmembrane region" description="Helical" evidence="6">
    <location>
        <begin position="139"/>
        <end position="162"/>
    </location>
</feature>
<feature type="transmembrane region" description="Helical" evidence="6">
    <location>
        <begin position="359"/>
        <end position="382"/>
    </location>
</feature>
<reference evidence="9 11" key="2">
    <citation type="journal article" date="2015" name="Genome Announc.">
        <title>Expanding the biotechnology potential of lactobacilli through comparative genomics of 213 strains and associated genera.</title>
        <authorList>
            <person name="Sun Z."/>
            <person name="Harris H.M."/>
            <person name="McCann A."/>
            <person name="Guo C."/>
            <person name="Argimon S."/>
            <person name="Zhang W."/>
            <person name="Yang X."/>
            <person name="Jeffery I.B."/>
            <person name="Cooney J.C."/>
            <person name="Kagawa T.F."/>
            <person name="Liu W."/>
            <person name="Song Y."/>
            <person name="Salvetti E."/>
            <person name="Wrobel A."/>
            <person name="Rasinkangas P."/>
            <person name="Parkhill J."/>
            <person name="Rea M.C."/>
            <person name="O'Sullivan O."/>
            <person name="Ritari J."/>
            <person name="Douillard F.P."/>
            <person name="Paul Ross R."/>
            <person name="Yang R."/>
            <person name="Briner A.E."/>
            <person name="Felis G.E."/>
            <person name="de Vos W.M."/>
            <person name="Barrangou R."/>
            <person name="Klaenhammer T.R."/>
            <person name="Caufield P.W."/>
            <person name="Cui Y."/>
            <person name="Zhang H."/>
            <person name="O'Toole P.W."/>
        </authorList>
    </citation>
    <scope>NUCLEOTIDE SEQUENCE [LARGE SCALE GENOMIC DNA]</scope>
    <source>
        <strain evidence="9 11">DSM 16041</strain>
    </source>
</reference>
<dbReference type="PROSITE" id="PS50850">
    <property type="entry name" value="MFS"/>
    <property type="match status" value="1"/>
</dbReference>
<feature type="transmembrane region" description="Helical" evidence="6">
    <location>
        <begin position="226"/>
        <end position="245"/>
    </location>
</feature>
<feature type="transmembrane region" description="Helical" evidence="6">
    <location>
        <begin position="333"/>
        <end position="353"/>
    </location>
</feature>
<evidence type="ECO:0000313" key="9">
    <source>
        <dbReference type="EMBL" id="KRK56342.1"/>
    </source>
</evidence>
<evidence type="ECO:0000313" key="8">
    <source>
        <dbReference type="EMBL" id="EEW54259.1"/>
    </source>
</evidence>
<dbReference type="Proteomes" id="UP000003675">
    <property type="component" value="Unassembled WGS sequence"/>
</dbReference>
<dbReference type="InterPro" id="IPR011701">
    <property type="entry name" value="MFS"/>
</dbReference>
<evidence type="ECO:0000256" key="3">
    <source>
        <dbReference type="ARBA" id="ARBA00022692"/>
    </source>
</evidence>